<comment type="caution">
    <text evidence="2">The sequence shown here is derived from an EMBL/GenBank/DDBJ whole genome shotgun (WGS) entry which is preliminary data.</text>
</comment>
<name>A0ABT6JDK9_9GAMM</name>
<protein>
    <recommendedName>
        <fullName evidence="4">Nuclear transport factor 2 family protein</fullName>
    </recommendedName>
</protein>
<evidence type="ECO:0000313" key="2">
    <source>
        <dbReference type="EMBL" id="MDH5824660.1"/>
    </source>
</evidence>
<dbReference type="Proteomes" id="UP001156940">
    <property type="component" value="Unassembled WGS sequence"/>
</dbReference>
<keyword evidence="1" id="KW-0732">Signal</keyword>
<dbReference type="RefSeq" id="WP_280575986.1">
    <property type="nucleotide sequence ID" value="NZ_JARXRM010000045.1"/>
</dbReference>
<proteinExistence type="predicted"/>
<keyword evidence="3" id="KW-1185">Reference proteome</keyword>
<gene>
    <name evidence="2" type="ORF">QFW77_16945</name>
</gene>
<organism evidence="2 3">
    <name type="scientific">Luteimonas endophytica</name>
    <dbReference type="NCBI Taxonomy" id="3042023"/>
    <lineage>
        <taxon>Bacteria</taxon>
        <taxon>Pseudomonadati</taxon>
        <taxon>Pseudomonadota</taxon>
        <taxon>Gammaproteobacteria</taxon>
        <taxon>Lysobacterales</taxon>
        <taxon>Lysobacteraceae</taxon>
        <taxon>Luteimonas</taxon>
    </lineage>
</organism>
<reference evidence="2 3" key="1">
    <citation type="submission" date="2023-04" db="EMBL/GenBank/DDBJ databases">
        <title>Luteimonas endophyticus RD2P54.</title>
        <authorList>
            <person name="Sun J.-Q."/>
        </authorList>
    </citation>
    <scope>NUCLEOTIDE SEQUENCE [LARGE SCALE GENOMIC DNA]</scope>
    <source>
        <strain evidence="2 3">RD2P54</strain>
    </source>
</reference>
<accession>A0ABT6JDK9</accession>
<evidence type="ECO:0000313" key="3">
    <source>
        <dbReference type="Proteomes" id="UP001156940"/>
    </source>
</evidence>
<evidence type="ECO:0008006" key="4">
    <source>
        <dbReference type="Google" id="ProtNLM"/>
    </source>
</evidence>
<evidence type="ECO:0000256" key="1">
    <source>
        <dbReference type="SAM" id="SignalP"/>
    </source>
</evidence>
<sequence>MLKKLLAILALAVVALVAHDQGRRISEADVRAHYREQMDALQTFDSEAICAAMAADFRLEDVQHAAGEVHPSTLDRAAACRQMEDAIALLRTLSEQTGGLLVIEFGYQITGIEISPDGRRALVDATSTAKVGGRLLSRSRSKDSLSRSLWRVRSHGGQAQTWNYGG</sequence>
<dbReference type="EMBL" id="JARXRM010000045">
    <property type="protein sequence ID" value="MDH5824660.1"/>
    <property type="molecule type" value="Genomic_DNA"/>
</dbReference>
<feature type="signal peptide" evidence="1">
    <location>
        <begin position="1"/>
        <end position="20"/>
    </location>
</feature>
<feature type="chain" id="PRO_5045054253" description="Nuclear transport factor 2 family protein" evidence="1">
    <location>
        <begin position="21"/>
        <end position="166"/>
    </location>
</feature>